<accession>E4XBV9</accession>
<dbReference type="InParanoid" id="E4XBV9"/>
<proteinExistence type="predicted"/>
<dbReference type="OrthoDB" id="10063988at2759"/>
<dbReference type="InterPro" id="IPR055356">
    <property type="entry name" value="ZP-N"/>
</dbReference>
<keyword evidence="5" id="KW-1185">Reference proteome</keyword>
<dbReference type="PROSITE" id="PS51034">
    <property type="entry name" value="ZP_2"/>
    <property type="match status" value="1"/>
</dbReference>
<dbReference type="InterPro" id="IPR001507">
    <property type="entry name" value="ZP_dom"/>
</dbReference>
<dbReference type="AlphaFoldDB" id="E4XBV9"/>
<protein>
    <recommendedName>
        <fullName evidence="3">ZP domain-containing protein</fullName>
    </recommendedName>
</protein>
<dbReference type="PANTHER" id="PTHR14002:SF43">
    <property type="entry name" value="DELTA-LIKE PROTEIN"/>
    <property type="match status" value="1"/>
</dbReference>
<evidence type="ECO:0000256" key="2">
    <source>
        <dbReference type="ARBA" id="ARBA00023157"/>
    </source>
</evidence>
<evidence type="ECO:0000256" key="1">
    <source>
        <dbReference type="ARBA" id="ARBA00022729"/>
    </source>
</evidence>
<dbReference type="EMBL" id="FN653034">
    <property type="protein sequence ID" value="CBY09084.1"/>
    <property type="molecule type" value="Genomic_DNA"/>
</dbReference>
<dbReference type="PANTHER" id="PTHR14002">
    <property type="entry name" value="ENDOGLIN/TGF-BETA RECEPTOR TYPE III"/>
    <property type="match status" value="1"/>
</dbReference>
<name>E4XBV9_OIKDI</name>
<dbReference type="Gene3D" id="2.60.40.3210">
    <property type="entry name" value="Zona pellucida, ZP-N domain"/>
    <property type="match status" value="1"/>
</dbReference>
<evidence type="ECO:0000313" key="4">
    <source>
        <dbReference type="EMBL" id="CBY09084.1"/>
    </source>
</evidence>
<organism evidence="4">
    <name type="scientific">Oikopleura dioica</name>
    <name type="common">Tunicate</name>
    <dbReference type="NCBI Taxonomy" id="34765"/>
    <lineage>
        <taxon>Eukaryota</taxon>
        <taxon>Metazoa</taxon>
        <taxon>Chordata</taxon>
        <taxon>Tunicata</taxon>
        <taxon>Appendicularia</taxon>
        <taxon>Copelata</taxon>
        <taxon>Oikopleuridae</taxon>
        <taxon>Oikopleura</taxon>
    </lineage>
</organism>
<keyword evidence="2" id="KW-1015">Disulfide bond</keyword>
<feature type="domain" description="ZP" evidence="3">
    <location>
        <begin position="74"/>
        <end position="356"/>
    </location>
</feature>
<dbReference type="Pfam" id="PF23344">
    <property type="entry name" value="ZP-N"/>
    <property type="match status" value="1"/>
</dbReference>
<evidence type="ECO:0000259" key="3">
    <source>
        <dbReference type="PROSITE" id="PS51034"/>
    </source>
</evidence>
<dbReference type="SMART" id="SM00241">
    <property type="entry name" value="ZP"/>
    <property type="match status" value="1"/>
</dbReference>
<dbReference type="Proteomes" id="UP000001307">
    <property type="component" value="Unassembled WGS sequence"/>
</dbReference>
<evidence type="ECO:0000313" key="5">
    <source>
        <dbReference type="Proteomes" id="UP000001307"/>
    </source>
</evidence>
<gene>
    <name evidence="4" type="ORF">GSOID_T00006616001</name>
</gene>
<keyword evidence="1" id="KW-0732">Signal</keyword>
<sequence>MAIAFNYGSKLFEALLFDDLASQTDGFICERPEWNCQEAGCSHHCNDEGFCECPSDFYLEDLKNCRQQPVERVECFNNYMVALYKSESISSETVVAVNDPTCTNAVSHVGDMVRVEVPLDGCGTTLEYDAESRLLTFTNTLKAVVDKSKPVSIMSKIDKQFSCSYETVSTVDDGSVGLRKGYDFAICSLTYTHSAKKSSSSVSLNGAQAGSFEFKITTYSSSEFSEVDAKAINRVGETLYFAVEPVNVLSNLVYTVDQCEVLSESNLSYELFNINEQRADNYVKLRRYPTYFSDSNGPTCAVAFQDRWSYTVFQFYDLLNPTNQMLQTQFLKCTVLICKKEADMSAGLCASQVCQFLSTEIDRF</sequence>
<reference evidence="4" key="1">
    <citation type="journal article" date="2010" name="Science">
        <title>Plasticity of animal genome architecture unmasked by rapid evolution of a pelagic tunicate.</title>
        <authorList>
            <person name="Denoeud F."/>
            <person name="Henriet S."/>
            <person name="Mungpakdee S."/>
            <person name="Aury J.M."/>
            <person name="Da Silva C."/>
            <person name="Brinkmann H."/>
            <person name="Mikhaleva J."/>
            <person name="Olsen L.C."/>
            <person name="Jubin C."/>
            <person name="Canestro C."/>
            <person name="Bouquet J.M."/>
            <person name="Danks G."/>
            <person name="Poulain J."/>
            <person name="Campsteijn C."/>
            <person name="Adamski M."/>
            <person name="Cross I."/>
            <person name="Yadetie F."/>
            <person name="Muffato M."/>
            <person name="Louis A."/>
            <person name="Butcher S."/>
            <person name="Tsagkogeorga G."/>
            <person name="Konrad A."/>
            <person name="Singh S."/>
            <person name="Jensen M.F."/>
            <person name="Cong E.H."/>
            <person name="Eikeseth-Otteraa H."/>
            <person name="Noel B."/>
            <person name="Anthouard V."/>
            <person name="Porcel B.M."/>
            <person name="Kachouri-Lafond R."/>
            <person name="Nishino A."/>
            <person name="Ugolini M."/>
            <person name="Chourrout P."/>
            <person name="Nishida H."/>
            <person name="Aasland R."/>
            <person name="Huzurbazar S."/>
            <person name="Westhof E."/>
            <person name="Delsuc F."/>
            <person name="Lehrach H."/>
            <person name="Reinhardt R."/>
            <person name="Weissenbach J."/>
            <person name="Roy S.W."/>
            <person name="Artiguenave F."/>
            <person name="Postlethwait J.H."/>
            <person name="Manak J.R."/>
            <person name="Thompson E.M."/>
            <person name="Jaillon O."/>
            <person name="Du Pasquier L."/>
            <person name="Boudinot P."/>
            <person name="Liberles D.A."/>
            <person name="Volff J.N."/>
            <person name="Philippe H."/>
            <person name="Lenhard B."/>
            <person name="Roest Crollius H."/>
            <person name="Wincker P."/>
            <person name="Chourrout D."/>
        </authorList>
    </citation>
    <scope>NUCLEOTIDE SEQUENCE [LARGE SCALE GENOMIC DNA]</scope>
</reference>